<sequence>MIQECTSIILFFQVSILPVKTNDIPNYNQRQIDHIKPYAPALPTNKEWSNKRYCFFANKWLECKSNSNLYDSITRLTKKIFDENAFPFHDYVRSFKRTQEYPVTLTSVSESAPPMSRRMYITIPKIFRPMFDGTGTMPHQKYPLYRPGPFNQMSALDIKHYSVWGAHYPRPHVSSGISSAAQFTRANSSSNIIRNRLPLKPPPTLAVSDVHQQIVPHKNMLSIEEFTQSLDNFERQFYKVTFTKLTAISPVDRQENGMSFVQSSFFLLLTLMAISKDVDFNTRSEIDHCIGFKLSDMDNVGVIKHFISNLPKSSDTLKLRQSSRLMLWPKKEWSSQYLGGSAEAAALKLQVDKFNGTETSEKITTILNQKVELDSGGAIHDTFEEDDVSGGVTAILLTTLYVRGRWRAAPTMLNGTRPFHDADDAPKRDVRMIKINDIMQYADLSEWDAQAIEISYATPGLTVLMLIPRSNSLKKLVQHVSSKPVGEIIARMKSMRVAAILPIYTLRMTLLLPNKLQAMGIQKLLEVSDTTQTSYLRLSHAVQRIMFWAEAGRNAFKDDGIEWDQTPELEVVADRPYIFFVRWRNITLLNGHFVL</sequence>
<dbReference type="InterPro" id="IPR042185">
    <property type="entry name" value="Serpin_sf_2"/>
</dbReference>
<gene>
    <name evidence="6" type="ORF">B5V51_14138</name>
</gene>
<dbReference type="Gene3D" id="3.30.497.10">
    <property type="entry name" value="Antithrombin, subunit I, domain 2"/>
    <property type="match status" value="1"/>
</dbReference>
<dbReference type="InterPro" id="IPR036186">
    <property type="entry name" value="Serpin_sf"/>
</dbReference>
<dbReference type="EMBL" id="NWSH01000840">
    <property type="protein sequence ID" value="PCG73900.1"/>
    <property type="molecule type" value="Genomic_DNA"/>
</dbReference>
<dbReference type="SUPFAM" id="SSF56574">
    <property type="entry name" value="Serpins"/>
    <property type="match status" value="1"/>
</dbReference>
<dbReference type="GO" id="GO:0004867">
    <property type="term" value="F:serine-type endopeptidase inhibitor activity"/>
    <property type="evidence" value="ECO:0007669"/>
    <property type="project" value="UniProtKB-KW"/>
</dbReference>
<protein>
    <recommendedName>
        <fullName evidence="5">Serpin domain-containing protein</fullName>
    </recommendedName>
</protein>
<dbReference type="PANTHER" id="PTHR11461:SF211">
    <property type="entry name" value="GH10112P-RELATED"/>
    <property type="match status" value="1"/>
</dbReference>
<dbReference type="Pfam" id="PF00079">
    <property type="entry name" value="Serpin"/>
    <property type="match status" value="1"/>
</dbReference>
<name>A0A2A4JR61_HELVI</name>
<comment type="similarity">
    <text evidence="1 4">Belongs to the serpin family.</text>
</comment>
<evidence type="ECO:0000259" key="5">
    <source>
        <dbReference type="SMART" id="SM00093"/>
    </source>
</evidence>
<dbReference type="InterPro" id="IPR023796">
    <property type="entry name" value="Serpin_dom"/>
</dbReference>
<evidence type="ECO:0000313" key="6">
    <source>
        <dbReference type="EMBL" id="PCG73900.1"/>
    </source>
</evidence>
<dbReference type="AlphaFoldDB" id="A0A2A4JR61"/>
<dbReference type="PANTHER" id="PTHR11461">
    <property type="entry name" value="SERINE PROTEASE INHIBITOR, SERPIN"/>
    <property type="match status" value="1"/>
</dbReference>
<dbReference type="STRING" id="7102.A0A2A4JR61"/>
<dbReference type="GO" id="GO:0005615">
    <property type="term" value="C:extracellular space"/>
    <property type="evidence" value="ECO:0007669"/>
    <property type="project" value="InterPro"/>
</dbReference>
<dbReference type="Gene3D" id="2.30.39.10">
    <property type="entry name" value="Alpha-1-antitrypsin, domain 1"/>
    <property type="match status" value="1"/>
</dbReference>
<evidence type="ECO:0000256" key="2">
    <source>
        <dbReference type="ARBA" id="ARBA00022690"/>
    </source>
</evidence>
<keyword evidence="3" id="KW-0722">Serine protease inhibitor</keyword>
<organism evidence="6">
    <name type="scientific">Heliothis virescens</name>
    <name type="common">Tobacco budworm moth</name>
    <dbReference type="NCBI Taxonomy" id="7102"/>
    <lineage>
        <taxon>Eukaryota</taxon>
        <taxon>Metazoa</taxon>
        <taxon>Ecdysozoa</taxon>
        <taxon>Arthropoda</taxon>
        <taxon>Hexapoda</taxon>
        <taxon>Insecta</taxon>
        <taxon>Pterygota</taxon>
        <taxon>Neoptera</taxon>
        <taxon>Endopterygota</taxon>
        <taxon>Lepidoptera</taxon>
        <taxon>Glossata</taxon>
        <taxon>Ditrysia</taxon>
        <taxon>Noctuoidea</taxon>
        <taxon>Noctuidae</taxon>
        <taxon>Heliothinae</taxon>
        <taxon>Heliothis</taxon>
    </lineage>
</organism>
<keyword evidence="2" id="KW-0646">Protease inhibitor</keyword>
<accession>A0A2A4JR61</accession>
<reference evidence="6" key="1">
    <citation type="submission" date="2017-09" db="EMBL/GenBank/DDBJ databases">
        <title>Contemporary evolution of a Lepidopteran species, Heliothis virescens, in response to modern agricultural practices.</title>
        <authorList>
            <person name="Fritz M.L."/>
            <person name="Deyonke A.M."/>
            <person name="Papanicolaou A."/>
            <person name="Micinski S."/>
            <person name="Westbrook J."/>
            <person name="Gould F."/>
        </authorList>
    </citation>
    <scope>NUCLEOTIDE SEQUENCE [LARGE SCALE GENOMIC DNA]</scope>
    <source>
        <strain evidence="6">HvINT-</strain>
        <tissue evidence="6">Whole body</tissue>
    </source>
</reference>
<evidence type="ECO:0000256" key="3">
    <source>
        <dbReference type="ARBA" id="ARBA00022900"/>
    </source>
</evidence>
<dbReference type="InterPro" id="IPR000215">
    <property type="entry name" value="Serpin_fam"/>
</dbReference>
<dbReference type="InterPro" id="IPR042178">
    <property type="entry name" value="Serpin_sf_1"/>
</dbReference>
<dbReference type="SMART" id="SM00093">
    <property type="entry name" value="SERPIN"/>
    <property type="match status" value="1"/>
</dbReference>
<proteinExistence type="inferred from homology"/>
<evidence type="ECO:0000256" key="1">
    <source>
        <dbReference type="ARBA" id="ARBA00009500"/>
    </source>
</evidence>
<comment type="caution">
    <text evidence="6">The sequence shown here is derived from an EMBL/GenBank/DDBJ whole genome shotgun (WGS) entry which is preliminary data.</text>
</comment>
<feature type="domain" description="Serpin" evidence="5">
    <location>
        <begin position="240"/>
        <end position="594"/>
    </location>
</feature>
<evidence type="ECO:0000256" key="4">
    <source>
        <dbReference type="RuleBase" id="RU000411"/>
    </source>
</evidence>